<reference evidence="2 3" key="1">
    <citation type="submission" date="2019-01" db="EMBL/GenBank/DDBJ databases">
        <title>Genome sequencing of strain DFW100M-13.</title>
        <authorList>
            <person name="Heo J."/>
            <person name="Kim S.-J."/>
            <person name="Kim J.-S."/>
            <person name="Hong S.-B."/>
            <person name="Kwon S.-W."/>
        </authorList>
    </citation>
    <scope>NUCLEOTIDE SEQUENCE [LARGE SCALE GENOMIC DNA]</scope>
    <source>
        <strain evidence="2 3">DFW100M-13</strain>
    </source>
</reference>
<keyword evidence="3" id="KW-1185">Reference proteome</keyword>
<dbReference type="InterPro" id="IPR001509">
    <property type="entry name" value="Epimerase_deHydtase"/>
</dbReference>
<dbReference type="OrthoDB" id="9787292at2"/>
<organism evidence="2 3">
    <name type="scientific">Microbacterium protaetiae</name>
    <dbReference type="NCBI Taxonomy" id="2509458"/>
    <lineage>
        <taxon>Bacteria</taxon>
        <taxon>Bacillati</taxon>
        <taxon>Actinomycetota</taxon>
        <taxon>Actinomycetes</taxon>
        <taxon>Micrococcales</taxon>
        <taxon>Microbacteriaceae</taxon>
        <taxon>Microbacterium</taxon>
    </lineage>
</organism>
<dbReference type="KEGG" id="mprt:ET475_11075"/>
<dbReference type="CDD" id="cd05262">
    <property type="entry name" value="SDR_a7"/>
    <property type="match status" value="1"/>
</dbReference>
<gene>
    <name evidence="2" type="ORF">ET475_11075</name>
</gene>
<accession>A0A4P6EGB4</accession>
<dbReference type="Pfam" id="PF01370">
    <property type="entry name" value="Epimerase"/>
    <property type="match status" value="1"/>
</dbReference>
<evidence type="ECO:0000313" key="3">
    <source>
        <dbReference type="Proteomes" id="UP000293995"/>
    </source>
</evidence>
<evidence type="ECO:0000259" key="1">
    <source>
        <dbReference type="Pfam" id="PF01370"/>
    </source>
</evidence>
<dbReference type="RefSeq" id="WP_129389942.1">
    <property type="nucleotide sequence ID" value="NZ_CP035494.1"/>
</dbReference>
<dbReference type="GO" id="GO:0005737">
    <property type="term" value="C:cytoplasm"/>
    <property type="evidence" value="ECO:0007669"/>
    <property type="project" value="TreeGrafter"/>
</dbReference>
<dbReference type="PANTHER" id="PTHR48079">
    <property type="entry name" value="PROTEIN YEEZ"/>
    <property type="match status" value="1"/>
</dbReference>
<name>A0A4P6EGB4_9MICO</name>
<dbReference type="Gene3D" id="3.40.50.720">
    <property type="entry name" value="NAD(P)-binding Rossmann-like Domain"/>
    <property type="match status" value="1"/>
</dbReference>
<dbReference type="GO" id="GO:0004029">
    <property type="term" value="F:aldehyde dehydrogenase (NAD+) activity"/>
    <property type="evidence" value="ECO:0007669"/>
    <property type="project" value="TreeGrafter"/>
</dbReference>
<dbReference type="InterPro" id="IPR051783">
    <property type="entry name" value="NAD(P)-dependent_oxidoreduct"/>
</dbReference>
<dbReference type="Proteomes" id="UP000293995">
    <property type="component" value="Chromosome"/>
</dbReference>
<dbReference type="PANTHER" id="PTHR48079:SF6">
    <property type="entry name" value="NAD(P)-BINDING DOMAIN-CONTAINING PROTEIN-RELATED"/>
    <property type="match status" value="1"/>
</dbReference>
<dbReference type="EMBL" id="CP035494">
    <property type="protein sequence ID" value="QAY60473.1"/>
    <property type="molecule type" value="Genomic_DNA"/>
</dbReference>
<proteinExistence type="predicted"/>
<sequence length="310" mass="31996">MHIFITGASGWVGSALVPELIAHGHTVAALARTDRSAARARSLGADVVPGTLDDHDLVGDATASADAVIHLAFKHDVAFAGDYAGAAHDDRAVIDVFTERLAGTGKALVVASGILGVLGLTPGVIATEADGRFSHEQPGPVSGGSDRAATARHVLTLAERGIRSSVVRLPPATHGRGDNGFTATAVNAAKKAGVSVYVGEGANRWPAVHRDDAAELFRRAVESAPAGAVVHAVAEQGVQIRQVAETIASRLDVPAISVDQSDVGRYLGFLGGFWSADGPASAEVTRELFGWAPSRPSWLDDLRSGAYDPV</sequence>
<protein>
    <submittedName>
        <fullName evidence="2">SDR family oxidoreductase</fullName>
    </submittedName>
</protein>
<evidence type="ECO:0000313" key="2">
    <source>
        <dbReference type="EMBL" id="QAY60473.1"/>
    </source>
</evidence>
<dbReference type="AlphaFoldDB" id="A0A4P6EGB4"/>
<dbReference type="SUPFAM" id="SSF51735">
    <property type="entry name" value="NAD(P)-binding Rossmann-fold domains"/>
    <property type="match status" value="1"/>
</dbReference>
<feature type="domain" description="NAD-dependent epimerase/dehydratase" evidence="1">
    <location>
        <begin position="3"/>
        <end position="88"/>
    </location>
</feature>
<dbReference type="InterPro" id="IPR036291">
    <property type="entry name" value="NAD(P)-bd_dom_sf"/>
</dbReference>